<evidence type="ECO:0000313" key="2">
    <source>
        <dbReference type="EMBL" id="CAD9055470.1"/>
    </source>
</evidence>
<dbReference type="Gene3D" id="3.40.50.150">
    <property type="entry name" value="Vaccinia Virus protein VP39"/>
    <property type="match status" value="1"/>
</dbReference>
<sequence length="275" mass="30385">MSWAQNLTRKGGFWKDAHWYDLHAPTRLPQYKQMTEQLVRSAPPLGDQDAVCDFLCGSGAAGVAFREAYPDVPITFVDSSTERLREVRRRVSTKQAEGSPVWRRVREDGDKAALSSTSTTSSSSPMQMQISFEEGAPVHLHEYAFEYDSPTAIPHAPFDLIIAQLALHVIVGHEHETEGGSEGAVPRYLTVMRYLWRHLKPGGHLLIADHVGCLPCGQQMALLAEGGMFEDVDVAWREGAFFVIGGRKSVSGGATPTWHTAHGIDMNELDKDKLS</sequence>
<evidence type="ECO:0008006" key="3">
    <source>
        <dbReference type="Google" id="ProtNLM"/>
    </source>
</evidence>
<feature type="compositionally biased region" description="Low complexity" evidence="1">
    <location>
        <begin position="115"/>
        <end position="124"/>
    </location>
</feature>
<protein>
    <recommendedName>
        <fullName evidence="3">Methyltransferase type 11 domain-containing protein</fullName>
    </recommendedName>
</protein>
<feature type="region of interest" description="Disordered" evidence="1">
    <location>
        <begin position="105"/>
        <end position="127"/>
    </location>
</feature>
<evidence type="ECO:0000256" key="1">
    <source>
        <dbReference type="SAM" id="MobiDB-lite"/>
    </source>
</evidence>
<dbReference type="EMBL" id="HBGB01018202">
    <property type="protein sequence ID" value="CAD9055470.1"/>
    <property type="molecule type" value="Transcribed_RNA"/>
</dbReference>
<dbReference type="InterPro" id="IPR029063">
    <property type="entry name" value="SAM-dependent_MTases_sf"/>
</dbReference>
<dbReference type="AlphaFoldDB" id="A0A7S1JW50"/>
<proteinExistence type="predicted"/>
<organism evidence="2">
    <name type="scientific">Vitrella brassicaformis</name>
    <dbReference type="NCBI Taxonomy" id="1169539"/>
    <lineage>
        <taxon>Eukaryota</taxon>
        <taxon>Sar</taxon>
        <taxon>Alveolata</taxon>
        <taxon>Colpodellida</taxon>
        <taxon>Vitrellaceae</taxon>
        <taxon>Vitrella</taxon>
    </lineage>
</organism>
<name>A0A7S1JW50_9ALVE</name>
<reference evidence="2" key="1">
    <citation type="submission" date="2021-01" db="EMBL/GenBank/DDBJ databases">
        <authorList>
            <person name="Corre E."/>
            <person name="Pelletier E."/>
            <person name="Niang G."/>
            <person name="Scheremetjew M."/>
            <person name="Finn R."/>
            <person name="Kale V."/>
            <person name="Holt S."/>
            <person name="Cochrane G."/>
            <person name="Meng A."/>
            <person name="Brown T."/>
            <person name="Cohen L."/>
        </authorList>
    </citation>
    <scope>NUCLEOTIDE SEQUENCE</scope>
    <source>
        <strain evidence="2">CCMP3346</strain>
    </source>
</reference>
<dbReference type="SUPFAM" id="SSF53335">
    <property type="entry name" value="S-adenosyl-L-methionine-dependent methyltransferases"/>
    <property type="match status" value="1"/>
</dbReference>
<accession>A0A7S1JW50</accession>
<gene>
    <name evidence="2" type="ORF">VBRA1451_LOCUS10535</name>
</gene>